<proteinExistence type="inferred from homology"/>
<comment type="caution">
    <text evidence="8">The sequence shown here is derived from an EMBL/GenBank/DDBJ whole genome shotgun (WGS) entry which is preliminary data.</text>
</comment>
<feature type="site" description="Lowers pKa of active site Tyr" evidence="6">
    <location>
        <position position="74"/>
    </location>
</feature>
<accession>A0A087B6D3</accession>
<dbReference type="InterPro" id="IPR036812">
    <property type="entry name" value="NAD(P)_OxRdtase_dom_sf"/>
</dbReference>
<dbReference type="CDD" id="cd19071">
    <property type="entry name" value="AKR_AKR1-5-like"/>
    <property type="match status" value="1"/>
</dbReference>
<dbReference type="Pfam" id="PF00248">
    <property type="entry name" value="Aldo_ket_red"/>
    <property type="match status" value="1"/>
</dbReference>
<evidence type="ECO:0000256" key="5">
    <source>
        <dbReference type="PIRSR" id="PIRSR000097-2"/>
    </source>
</evidence>
<feature type="active site" description="Proton donor" evidence="4">
    <location>
        <position position="49"/>
    </location>
</feature>
<keyword evidence="3 8" id="KW-0560">Oxidoreductase</keyword>
<dbReference type="PRINTS" id="PR00069">
    <property type="entry name" value="ALDKETRDTASE"/>
</dbReference>
<dbReference type="PIRSF" id="PIRSF000097">
    <property type="entry name" value="AKR"/>
    <property type="match status" value="1"/>
</dbReference>
<dbReference type="EC" id="1.1.1.188" evidence="8"/>
<dbReference type="AlphaFoldDB" id="A0A087B6D3"/>
<evidence type="ECO:0000259" key="7">
    <source>
        <dbReference type="Pfam" id="PF00248"/>
    </source>
</evidence>
<reference evidence="8 9" key="1">
    <citation type="submission" date="2014-03" db="EMBL/GenBank/DDBJ databases">
        <title>Genomics of Bifidobacteria.</title>
        <authorList>
            <person name="Ventura M."/>
            <person name="Milani C."/>
            <person name="Lugli G.A."/>
        </authorList>
    </citation>
    <scope>NUCLEOTIDE SEQUENCE [LARGE SCALE GENOMIC DNA]</scope>
    <source>
        <strain evidence="8 9">LMG 11591</strain>
    </source>
</reference>
<evidence type="ECO:0000256" key="1">
    <source>
        <dbReference type="ARBA" id="ARBA00007905"/>
    </source>
</evidence>
<evidence type="ECO:0000313" key="8">
    <source>
        <dbReference type="EMBL" id="KFI66583.1"/>
    </source>
</evidence>
<evidence type="ECO:0000313" key="9">
    <source>
        <dbReference type="Proteomes" id="UP000029052"/>
    </source>
</evidence>
<feature type="domain" description="NADP-dependent oxidoreductase" evidence="7">
    <location>
        <begin position="15"/>
        <end position="264"/>
    </location>
</feature>
<evidence type="ECO:0000256" key="4">
    <source>
        <dbReference type="PIRSR" id="PIRSR000097-1"/>
    </source>
</evidence>
<dbReference type="PANTHER" id="PTHR43827">
    <property type="entry name" value="2,5-DIKETO-D-GLUCONIC ACID REDUCTASE"/>
    <property type="match status" value="1"/>
</dbReference>
<dbReference type="SUPFAM" id="SSF51430">
    <property type="entry name" value="NAD(P)-linked oxidoreductase"/>
    <property type="match status" value="1"/>
</dbReference>
<dbReference type="RefSeq" id="WP_022859503.1">
    <property type="nucleotide sequence ID" value="NZ_JGZB01000013.1"/>
</dbReference>
<dbReference type="PROSITE" id="PS00063">
    <property type="entry name" value="ALDOKETO_REDUCTASE_3"/>
    <property type="match status" value="1"/>
</dbReference>
<organism evidence="8 9">
    <name type="scientific">Bifidobacterium magnum</name>
    <dbReference type="NCBI Taxonomy" id="1692"/>
    <lineage>
        <taxon>Bacteria</taxon>
        <taxon>Bacillati</taxon>
        <taxon>Actinomycetota</taxon>
        <taxon>Actinomycetes</taxon>
        <taxon>Bifidobacteriales</taxon>
        <taxon>Bifidobacteriaceae</taxon>
        <taxon>Bifidobacterium</taxon>
    </lineage>
</organism>
<name>A0A087B6D3_9BIFI</name>
<gene>
    <name evidence="8" type="ORF">BMAGN_1493</name>
</gene>
<sequence length="279" mass="30971">METFVLRNGVQVPAVGFGTWQTPDGATAVDTVKEAIKDGYRHIDTAAAYDNEESVGRGVRESGVDRGELFLTTKAWNGARGYESTLNAFEESCAKLGVDYVDLYLMHWPANAKQFGEDADRINLDTWRAMTELYHTGKVRAIGVCNFLPKHLGPLMDTEIPPMVDQIEFHPGVTWPQTVEFCNAHHIQVEAWSPLGSGRVLNDPRLEKIAAKYGKSVAQLCIRWCLQHDALPLPKSVTPARIAANLDVFDFDISQADMDAIDSMEPFGFSGNHPDEVDF</sequence>
<dbReference type="InterPro" id="IPR020471">
    <property type="entry name" value="AKR"/>
</dbReference>
<dbReference type="InterPro" id="IPR023210">
    <property type="entry name" value="NADP_OxRdtase_dom"/>
</dbReference>
<dbReference type="eggNOG" id="COG0656">
    <property type="taxonomic scope" value="Bacteria"/>
</dbReference>
<dbReference type="EMBL" id="JGZB01000013">
    <property type="protein sequence ID" value="KFI66583.1"/>
    <property type="molecule type" value="Genomic_DNA"/>
</dbReference>
<dbReference type="Proteomes" id="UP000029052">
    <property type="component" value="Unassembled WGS sequence"/>
</dbReference>
<keyword evidence="2" id="KW-0521">NADP</keyword>
<evidence type="ECO:0000256" key="3">
    <source>
        <dbReference type="ARBA" id="ARBA00023002"/>
    </source>
</evidence>
<dbReference type="InterPro" id="IPR018170">
    <property type="entry name" value="Aldo/ket_reductase_CS"/>
</dbReference>
<evidence type="ECO:0000256" key="6">
    <source>
        <dbReference type="PIRSR" id="PIRSR000097-3"/>
    </source>
</evidence>
<keyword evidence="9" id="KW-1185">Reference proteome</keyword>
<dbReference type="PROSITE" id="PS00798">
    <property type="entry name" value="ALDOKETO_REDUCTASE_1"/>
    <property type="match status" value="1"/>
</dbReference>
<dbReference type="GO" id="GO:0047017">
    <property type="term" value="F:prostaglandin F synthase activity"/>
    <property type="evidence" value="ECO:0007669"/>
    <property type="project" value="UniProtKB-EC"/>
</dbReference>
<dbReference type="PROSITE" id="PS00062">
    <property type="entry name" value="ALDOKETO_REDUCTASE_2"/>
    <property type="match status" value="1"/>
</dbReference>
<evidence type="ECO:0000256" key="2">
    <source>
        <dbReference type="ARBA" id="ARBA00022857"/>
    </source>
</evidence>
<dbReference type="FunFam" id="3.20.20.100:FF:000015">
    <property type="entry name" value="Oxidoreductase, aldo/keto reductase family"/>
    <property type="match status" value="1"/>
</dbReference>
<dbReference type="PANTHER" id="PTHR43827:SF3">
    <property type="entry name" value="NADP-DEPENDENT OXIDOREDUCTASE DOMAIN-CONTAINING PROTEIN"/>
    <property type="match status" value="1"/>
</dbReference>
<comment type="similarity">
    <text evidence="1">Belongs to the aldo/keto reductase family.</text>
</comment>
<protein>
    <submittedName>
        <fullName evidence="8">Aldo/keto reductase</fullName>
        <ecNumber evidence="8">1.1.1.188</ecNumber>
    </submittedName>
</protein>
<dbReference type="STRING" id="1692.BMAGN_1493"/>
<feature type="binding site" evidence="5">
    <location>
        <position position="107"/>
    </location>
    <ligand>
        <name>substrate</name>
    </ligand>
</feature>
<dbReference type="Gene3D" id="3.20.20.100">
    <property type="entry name" value="NADP-dependent oxidoreductase domain"/>
    <property type="match status" value="1"/>
</dbReference>